<dbReference type="InterPro" id="IPR035086">
    <property type="entry name" value="DgcN-like_C"/>
</dbReference>
<evidence type="ECO:0000259" key="1">
    <source>
        <dbReference type="Pfam" id="PF07755"/>
    </source>
</evidence>
<dbReference type="RefSeq" id="WP_173750313.1">
    <property type="nucleotide sequence ID" value="NZ_JAAITA010000044.1"/>
</dbReference>
<dbReference type="Gene3D" id="3.40.50.300">
    <property type="entry name" value="P-loop containing nucleotide triphosphate hydrolases"/>
    <property type="match status" value="1"/>
</dbReference>
<sequence length="347" mass="39641">MLKFEIQIVADCKETGLVGKNVGKNGIDFWVQNIDKVDWTLSFDTVILGHTKILSQLVGRDWIREIFFKCLKWKKNLFSYDDLSDYREEIQEMKKNGLKVYWSSLVSEVDKEHYMNKLFQLSVPTVAVVGTGSKQGKFTLQLQFKNFMEKLGYKVGFLSSEPNGELFGAHKVIPFGYGSAENIHEKEFIMAVNYALHEIELKNRPDLLLMGSQSHTVPLSMGNLGFYPVYQHGFILAGDPDAFILCVGPDDDITYIQRTIRYLDSVVYGKTLALVLFPFRNEAPSSTLVTHLTRITEDEAIKKIENIRKESLLPVYCPNIFDKDIEKLCEEIIVFLNVMFGRNFSGG</sequence>
<dbReference type="Proteomes" id="UP000822142">
    <property type="component" value="Unassembled WGS sequence"/>
</dbReference>
<accession>A0ABX2IFY9</accession>
<dbReference type="EMBL" id="JAAITA010000044">
    <property type="protein sequence ID" value="NSJ87502.1"/>
    <property type="molecule type" value="Genomic_DNA"/>
</dbReference>
<reference evidence="2 3" key="1">
    <citation type="journal article" date="2020" name="Cell Host Microbe">
        <title>Functional and Genomic Variation between Human-Derived Isolates of Lachnospiraceae Reveals Inter- and Intra-Species Diversity.</title>
        <authorList>
            <person name="Sorbara M.T."/>
            <person name="Littmann E.R."/>
            <person name="Fontana E."/>
            <person name="Moody T.U."/>
            <person name="Kohout C.E."/>
            <person name="Gjonbalaj M."/>
            <person name="Eaton V."/>
            <person name="Seok R."/>
            <person name="Leiner I.M."/>
            <person name="Pamer E.G."/>
        </authorList>
    </citation>
    <scope>NUCLEOTIDE SEQUENCE [LARGE SCALE GENOMIC DNA]</scope>
    <source>
        <strain evidence="2 3">MSK.15.26</strain>
    </source>
</reference>
<gene>
    <name evidence="2" type="ORF">G5A70_15310</name>
</gene>
<evidence type="ECO:0000313" key="3">
    <source>
        <dbReference type="Proteomes" id="UP000822142"/>
    </source>
</evidence>
<name>A0ABX2IFY9_BLAHA</name>
<organism evidence="2 3">
    <name type="scientific">Blautia hansenii</name>
    <name type="common">Ruminococcus hansenii</name>
    <dbReference type="NCBI Taxonomy" id="1322"/>
    <lineage>
        <taxon>Bacteria</taxon>
        <taxon>Bacillati</taxon>
        <taxon>Bacillota</taxon>
        <taxon>Clostridia</taxon>
        <taxon>Lachnospirales</taxon>
        <taxon>Lachnospiraceae</taxon>
        <taxon>Blautia</taxon>
    </lineage>
</organism>
<dbReference type="SUPFAM" id="SSF52540">
    <property type="entry name" value="P-loop containing nucleoside triphosphate hydrolases"/>
    <property type="match status" value="1"/>
</dbReference>
<comment type="caution">
    <text evidence="2">The sequence shown here is derived from an EMBL/GenBank/DDBJ whole genome shotgun (WGS) entry which is preliminary data.</text>
</comment>
<evidence type="ECO:0000313" key="2">
    <source>
        <dbReference type="EMBL" id="NSJ87502.1"/>
    </source>
</evidence>
<feature type="domain" description="D-glutamate N-acetyltransferase-like C-terminal" evidence="1">
    <location>
        <begin position="119"/>
        <end position="321"/>
    </location>
</feature>
<dbReference type="Pfam" id="PF07755">
    <property type="entry name" value="DUF1611"/>
    <property type="match status" value="1"/>
</dbReference>
<keyword evidence="3" id="KW-1185">Reference proteome</keyword>
<proteinExistence type="predicted"/>
<protein>
    <submittedName>
        <fullName evidence="2">DUF1611 domain-containing protein</fullName>
    </submittedName>
</protein>
<dbReference type="InterPro" id="IPR027417">
    <property type="entry name" value="P-loop_NTPase"/>
</dbReference>